<proteinExistence type="predicted"/>
<keyword evidence="3" id="KW-1185">Reference proteome</keyword>
<dbReference type="InterPro" id="IPR037690">
    <property type="entry name" value="FAM204A"/>
</dbReference>
<dbReference type="OrthoDB" id="639110at2759"/>
<accession>A0A9J6AGT0</accession>
<dbReference type="PANTHER" id="PTHR14386">
    <property type="entry name" value="PROTEIN FAM204A"/>
    <property type="match status" value="1"/>
</dbReference>
<comment type="caution">
    <text evidence="2">The sequence shown here is derived from an EMBL/GenBank/DDBJ whole genome shotgun (WGS) entry which is preliminary data.</text>
</comment>
<reference evidence="2 3" key="1">
    <citation type="submission" date="2020-09" db="EMBL/GenBank/DDBJ databases">
        <title>De no assembly of potato wild relative species, Solanum commersonii.</title>
        <authorList>
            <person name="Cho K."/>
        </authorList>
    </citation>
    <scope>NUCLEOTIDE SEQUENCE [LARGE SCALE GENOMIC DNA]</scope>
    <source>
        <strain evidence="2">LZ3.2</strain>
        <tissue evidence="2">Leaf</tissue>
    </source>
</reference>
<name>A0A9J6AGT0_SOLCO</name>
<evidence type="ECO:0000313" key="2">
    <source>
        <dbReference type="EMBL" id="KAG5623625.1"/>
    </source>
</evidence>
<dbReference type="EMBL" id="JACXVP010000002">
    <property type="protein sequence ID" value="KAG5623625.1"/>
    <property type="molecule type" value="Genomic_DNA"/>
</dbReference>
<feature type="compositionally biased region" description="Basic and acidic residues" evidence="1">
    <location>
        <begin position="161"/>
        <end position="175"/>
    </location>
</feature>
<dbReference type="PANTHER" id="PTHR14386:SF2">
    <property type="entry name" value="PROTEIN FAM204A"/>
    <property type="match status" value="1"/>
</dbReference>
<protein>
    <submittedName>
        <fullName evidence="2">Uncharacterized protein</fullName>
    </submittedName>
</protein>
<dbReference type="AlphaFoldDB" id="A0A9J6AGT0"/>
<organism evidence="2 3">
    <name type="scientific">Solanum commersonii</name>
    <name type="common">Commerson's wild potato</name>
    <name type="synonym">Commerson's nightshade</name>
    <dbReference type="NCBI Taxonomy" id="4109"/>
    <lineage>
        <taxon>Eukaryota</taxon>
        <taxon>Viridiplantae</taxon>
        <taxon>Streptophyta</taxon>
        <taxon>Embryophyta</taxon>
        <taxon>Tracheophyta</taxon>
        <taxon>Spermatophyta</taxon>
        <taxon>Magnoliopsida</taxon>
        <taxon>eudicotyledons</taxon>
        <taxon>Gunneridae</taxon>
        <taxon>Pentapetalae</taxon>
        <taxon>asterids</taxon>
        <taxon>lamiids</taxon>
        <taxon>Solanales</taxon>
        <taxon>Solanaceae</taxon>
        <taxon>Solanoideae</taxon>
        <taxon>Solaneae</taxon>
        <taxon>Solanum</taxon>
    </lineage>
</organism>
<gene>
    <name evidence="2" type="ORF">H5410_008843</name>
</gene>
<feature type="region of interest" description="Disordered" evidence="1">
    <location>
        <begin position="138"/>
        <end position="175"/>
    </location>
</feature>
<sequence>MDLEITRPVLCILAHSCLWTPKARINCHTAKRVRVGSRAVSMEEDDGRREAAIASAPSLQPNFTNKNGVNNAQISKFQELHRRRLKIKAKSKVKDKSKGTLVSTKKYNGEDVNAKCKEITDENSIETAKDPRITLSISSTADLSSSQEDNTLSRKQQKLHWGLDTKERWERKSNM</sequence>
<evidence type="ECO:0000313" key="3">
    <source>
        <dbReference type="Proteomes" id="UP000824120"/>
    </source>
</evidence>
<evidence type="ECO:0000256" key="1">
    <source>
        <dbReference type="SAM" id="MobiDB-lite"/>
    </source>
</evidence>
<dbReference type="Proteomes" id="UP000824120">
    <property type="component" value="Chromosome 2"/>
</dbReference>